<dbReference type="GO" id="GO:0005096">
    <property type="term" value="F:GTPase activator activity"/>
    <property type="evidence" value="ECO:0007669"/>
    <property type="project" value="InterPro"/>
</dbReference>
<dbReference type="EMBL" id="CATQJA010002587">
    <property type="protein sequence ID" value="CAJ0571916.1"/>
    <property type="molecule type" value="Genomic_DNA"/>
</dbReference>
<keyword evidence="2" id="KW-0963">Cytoplasm</keyword>
<dbReference type="InterPro" id="IPR008936">
    <property type="entry name" value="Rho_GTPase_activation_prot"/>
</dbReference>
<dbReference type="Gene3D" id="3.30.60.20">
    <property type="match status" value="1"/>
</dbReference>
<feature type="compositionally biased region" description="Pro residues" evidence="6">
    <location>
        <begin position="59"/>
        <end position="70"/>
    </location>
</feature>
<comment type="caution">
    <text evidence="9">The sequence shown here is derived from an EMBL/GenBank/DDBJ whole genome shotgun (WGS) entry which is preliminary data.</text>
</comment>
<dbReference type="PANTHER" id="PTHR46184:SF5">
    <property type="entry name" value="UNCONVENTIONAL MYOSIN-IXA-LIKE"/>
    <property type="match status" value="1"/>
</dbReference>
<dbReference type="InterPro" id="IPR046987">
    <property type="entry name" value="Myo9"/>
</dbReference>
<evidence type="ECO:0000259" key="7">
    <source>
        <dbReference type="PROSITE" id="PS50081"/>
    </source>
</evidence>
<keyword evidence="5" id="KW-0175">Coiled coil</keyword>
<evidence type="ECO:0000313" key="10">
    <source>
        <dbReference type="Proteomes" id="UP001177023"/>
    </source>
</evidence>
<dbReference type="Gene3D" id="1.10.555.10">
    <property type="entry name" value="Rho GTPase activation protein"/>
    <property type="match status" value="1"/>
</dbReference>
<feature type="coiled-coil region" evidence="5">
    <location>
        <begin position="480"/>
        <end position="548"/>
    </location>
</feature>
<dbReference type="PROSITE" id="PS50081">
    <property type="entry name" value="ZF_DAG_PE_2"/>
    <property type="match status" value="1"/>
</dbReference>
<dbReference type="SMART" id="SM00109">
    <property type="entry name" value="C1"/>
    <property type="match status" value="1"/>
</dbReference>
<feature type="region of interest" description="Disordered" evidence="6">
    <location>
        <begin position="57"/>
        <end position="76"/>
    </location>
</feature>
<comment type="subcellular location">
    <subcellularLocation>
        <location evidence="1">Cytoplasm</location>
    </subcellularLocation>
</comment>
<keyword evidence="10" id="KW-1185">Reference proteome</keyword>
<dbReference type="GO" id="GO:0035556">
    <property type="term" value="P:intracellular signal transduction"/>
    <property type="evidence" value="ECO:0007669"/>
    <property type="project" value="InterPro"/>
</dbReference>
<dbReference type="InterPro" id="IPR002219">
    <property type="entry name" value="PKC_DAG/PE"/>
</dbReference>
<organism evidence="9 10">
    <name type="scientific">Mesorhabditis spiculigera</name>
    <dbReference type="NCBI Taxonomy" id="96644"/>
    <lineage>
        <taxon>Eukaryota</taxon>
        <taxon>Metazoa</taxon>
        <taxon>Ecdysozoa</taxon>
        <taxon>Nematoda</taxon>
        <taxon>Chromadorea</taxon>
        <taxon>Rhabditida</taxon>
        <taxon>Rhabditina</taxon>
        <taxon>Rhabditomorpha</taxon>
        <taxon>Rhabditoidea</taxon>
        <taxon>Rhabditidae</taxon>
        <taxon>Mesorhabditinae</taxon>
        <taxon>Mesorhabditis</taxon>
    </lineage>
</organism>
<dbReference type="GO" id="GO:0046872">
    <property type="term" value="F:metal ion binding"/>
    <property type="evidence" value="ECO:0007669"/>
    <property type="project" value="UniProtKB-KW"/>
</dbReference>
<feature type="non-terminal residue" evidence="9">
    <location>
        <position position="619"/>
    </location>
</feature>
<dbReference type="GO" id="GO:0000146">
    <property type="term" value="F:microfilament motor activity"/>
    <property type="evidence" value="ECO:0007669"/>
    <property type="project" value="InterPro"/>
</dbReference>
<dbReference type="InterPro" id="IPR046349">
    <property type="entry name" value="C1-like_sf"/>
</dbReference>
<keyword evidence="4" id="KW-0862">Zinc</keyword>
<sequence>MFTLQDDIPQRMLSLCPLNAMLTHFSTSFSNPSRTPEETMGDTVDGSIYKNCCSSRNHLPPPVRQSPTLPPSGQQHTKFNLFRTKEQTDPLSMVVESVEDLRLFSVFMFKKLNNLDQDKKKRDTIVDSLFKKSMREFHMELIGYEAILTEEGTVLRYKDLITTFEGLLTKVCREEKVTFPLPLGVNAFRGFLNEFVAQQSKLKKNKQKTGGIIRSYRKKRRRSDVTVIHAGHRFRGDFVHVPTYCELCNEFMWHAEKIFICNTCRISVHKRCHTKITAPCMLPPGAQTSSGGRFFGAALTALAEDEQGLPTILNKLLTTIELRALFVEGLYRKSGSMAQVRASRRAIETAPDADQLSVDDMPVHVLSALVKSFFRELPDPLITYDLYENFLNVSEVTAVAERVRCLSVMVELLPKHNKNVLDRLMYHLARVAHQEPVNRMGPSNLALVFGPCLMRRQHAVHAQDTLVDVSRQAVCVQALIEEKLRQYKATLINIVELEAAQEKVEENIRKITEHMTRGPSADSHEQCKMLFEEQLDFLSTEKDKLTHELPSLAPVASSEDLSSSDERSFSPSRDEYAIDMSSPPVFGVLNHPTKGRPRAPYRRRPTIIRSSVKIETDIF</sequence>
<evidence type="ECO:0000256" key="5">
    <source>
        <dbReference type="SAM" id="Coils"/>
    </source>
</evidence>
<dbReference type="SUPFAM" id="SSF48350">
    <property type="entry name" value="GTPase activation domain, GAP"/>
    <property type="match status" value="1"/>
</dbReference>
<evidence type="ECO:0000256" key="4">
    <source>
        <dbReference type="ARBA" id="ARBA00022833"/>
    </source>
</evidence>
<evidence type="ECO:0000256" key="1">
    <source>
        <dbReference type="ARBA" id="ARBA00004496"/>
    </source>
</evidence>
<dbReference type="GO" id="GO:0051015">
    <property type="term" value="F:actin filament binding"/>
    <property type="evidence" value="ECO:0007669"/>
    <property type="project" value="TreeGrafter"/>
</dbReference>
<dbReference type="GO" id="GO:0005737">
    <property type="term" value="C:cytoplasm"/>
    <property type="evidence" value="ECO:0007669"/>
    <property type="project" value="UniProtKB-SubCell"/>
</dbReference>
<name>A0AA36FYX7_9BILA</name>
<dbReference type="InterPro" id="IPR000198">
    <property type="entry name" value="RhoGAP_dom"/>
</dbReference>
<dbReference type="Proteomes" id="UP001177023">
    <property type="component" value="Unassembled WGS sequence"/>
</dbReference>
<dbReference type="Pfam" id="PF00620">
    <property type="entry name" value="RhoGAP"/>
    <property type="match status" value="1"/>
</dbReference>
<feature type="region of interest" description="Disordered" evidence="6">
    <location>
        <begin position="553"/>
        <end position="578"/>
    </location>
</feature>
<accession>A0AA36FYX7</accession>
<dbReference type="SMART" id="SM00324">
    <property type="entry name" value="RhoGAP"/>
    <property type="match status" value="1"/>
</dbReference>
<feature type="compositionally biased region" description="Basic and acidic residues" evidence="6">
    <location>
        <begin position="564"/>
        <end position="576"/>
    </location>
</feature>
<evidence type="ECO:0000259" key="8">
    <source>
        <dbReference type="PROSITE" id="PS50238"/>
    </source>
</evidence>
<evidence type="ECO:0000256" key="6">
    <source>
        <dbReference type="SAM" id="MobiDB-lite"/>
    </source>
</evidence>
<dbReference type="PROSITE" id="PS00479">
    <property type="entry name" value="ZF_DAG_PE_1"/>
    <property type="match status" value="1"/>
</dbReference>
<dbReference type="PROSITE" id="PS50238">
    <property type="entry name" value="RHOGAP"/>
    <property type="match status" value="1"/>
</dbReference>
<proteinExistence type="predicted"/>
<protein>
    <submittedName>
        <fullName evidence="9">Uncharacterized protein</fullName>
    </submittedName>
</protein>
<evidence type="ECO:0000256" key="3">
    <source>
        <dbReference type="ARBA" id="ARBA00022723"/>
    </source>
</evidence>
<dbReference type="GO" id="GO:0005884">
    <property type="term" value="C:actin filament"/>
    <property type="evidence" value="ECO:0007669"/>
    <property type="project" value="TreeGrafter"/>
</dbReference>
<dbReference type="AlphaFoldDB" id="A0AA36FYX7"/>
<reference evidence="9" key="1">
    <citation type="submission" date="2023-06" db="EMBL/GenBank/DDBJ databases">
        <authorList>
            <person name="Delattre M."/>
        </authorList>
    </citation>
    <scope>NUCLEOTIDE SEQUENCE</scope>
    <source>
        <strain evidence="9">AF72</strain>
    </source>
</reference>
<feature type="domain" description="Phorbol-ester/DAG-type" evidence="7">
    <location>
        <begin position="231"/>
        <end position="280"/>
    </location>
</feature>
<dbReference type="Pfam" id="PF00130">
    <property type="entry name" value="C1_1"/>
    <property type="match status" value="1"/>
</dbReference>
<keyword evidence="3" id="KW-0479">Metal-binding</keyword>
<dbReference type="SUPFAM" id="SSF57889">
    <property type="entry name" value="Cysteine-rich domain"/>
    <property type="match status" value="1"/>
</dbReference>
<dbReference type="PANTHER" id="PTHR46184">
    <property type="entry name" value="UNCONVENTIONAL MYOSIN-IXB-LIKE PROTEIN"/>
    <property type="match status" value="1"/>
</dbReference>
<evidence type="ECO:0000256" key="2">
    <source>
        <dbReference type="ARBA" id="ARBA00022490"/>
    </source>
</evidence>
<feature type="domain" description="Rho-GAP" evidence="8">
    <location>
        <begin position="297"/>
        <end position="487"/>
    </location>
</feature>
<evidence type="ECO:0000313" key="9">
    <source>
        <dbReference type="EMBL" id="CAJ0571916.1"/>
    </source>
</evidence>
<gene>
    <name evidence="9" type="ORF">MSPICULIGERA_LOCUS10314</name>
</gene>